<dbReference type="Gene3D" id="2.60.40.790">
    <property type="match status" value="1"/>
</dbReference>
<feature type="region of interest" description="Disordered" evidence="5">
    <location>
        <begin position="1"/>
        <end position="24"/>
    </location>
</feature>
<dbReference type="CDD" id="cd06183">
    <property type="entry name" value="cyt_b5_reduct_like"/>
    <property type="match status" value="1"/>
</dbReference>
<dbReference type="InterPro" id="IPR007052">
    <property type="entry name" value="CS_dom"/>
</dbReference>
<evidence type="ECO:0000256" key="2">
    <source>
        <dbReference type="ARBA" id="ARBA00022630"/>
    </source>
</evidence>
<accession>A0ABY7EIS3</accession>
<dbReference type="InterPro" id="IPR001433">
    <property type="entry name" value="OxRdtase_FAD/NAD-bd"/>
</dbReference>
<gene>
    <name evidence="7" type="ORF">MAR_018257</name>
</gene>
<evidence type="ECO:0000313" key="7">
    <source>
        <dbReference type="EMBL" id="WAR08299.1"/>
    </source>
</evidence>
<feature type="domain" description="CS" evidence="6">
    <location>
        <begin position="133"/>
        <end position="242"/>
    </location>
</feature>
<dbReference type="Proteomes" id="UP001164746">
    <property type="component" value="Chromosome 6"/>
</dbReference>
<evidence type="ECO:0000256" key="4">
    <source>
        <dbReference type="ARBA" id="ARBA00023002"/>
    </source>
</evidence>
<dbReference type="EMBL" id="CP111017">
    <property type="protein sequence ID" value="WAR08299.1"/>
    <property type="molecule type" value="Genomic_DNA"/>
</dbReference>
<dbReference type="SUPFAM" id="SSF52343">
    <property type="entry name" value="Ferredoxin reductase-like, C-terminal NADP-linked domain"/>
    <property type="match status" value="1"/>
</dbReference>
<evidence type="ECO:0000313" key="8">
    <source>
        <dbReference type="Proteomes" id="UP001164746"/>
    </source>
</evidence>
<dbReference type="PANTHER" id="PTHR19370">
    <property type="entry name" value="NADH-CYTOCHROME B5 REDUCTASE"/>
    <property type="match status" value="1"/>
</dbReference>
<sequence length="818" mass="92477">MGCASSSPKKWTPSEQPNLTNLDMGENFLNPVGASFPSLGSPQRISVSSQGGRNKVQLKPGHSLMDWIRLGRSGKDLTGVGGRRLDVTPEELGKHNTEKDCWLALRDAARLFAVLDAPKVFAFKDTPKNFPLKRLHGFDWYQSGQTVSVIVYTKCPEISQDDIIVDIQGRTLLASMHIKQSVYTAHIELEKEVSLDCKIIKTYKKQIKHLHMSNSVNISGDSGKVELVFEKTLHDVQWSSIGKHLNHHNTYVSYNHFNPAYRDCTLEAVKSITHDTRLYTMCLPPGTRMTVPVGHHPGCQDLRLEQGQALYLMVKVYPQGVLTPWLGTLKPGERIPISSHQGTFKSSQLQECSHLVMFAAGTGFTPMLLFFNKKEEDILWNDQLCALAECNDRFTFTNCLSEADDSWTGLRGRITKKMVEQYLPPLSDNDHPLICIVKSEVDLKLTLKGTLTCANGYNEEQMIENRLMACVQRAPHPTKDRSTDLLSKNGLDKGLPMGILGLQKSIQDSIYGLVEIEYGLFPWQPSRLVVQCPGYQDLKFEELKWLCEGLDKMFYLVEFEFILQEHASLRLDLDICVTHTGRHVQGYKILLQKTAHKLKPCHKTASYVLLWPPVVSVDYQHSSTPQNETESQRRLGKFWVTMTEAGWLLQDWLRSYILPLGCLKMLLRSSELMPMLPLPDEPELNFSEHFHIVKKHECNIMLHHQKGFWPGYVGCLKSTLRLVSGVLNFFTCGAGLLLYWAEDMCFPIASIENINMKLNFTDLELGPSLALLLHDGLGTHEVDGSDLSLKNHTGLVLLKGFCDAKIYQLKVTSHQQEK</sequence>
<evidence type="ECO:0000256" key="1">
    <source>
        <dbReference type="ARBA" id="ARBA00001974"/>
    </source>
</evidence>
<dbReference type="Gene3D" id="3.40.50.80">
    <property type="entry name" value="Nucleotide-binding domain of ferredoxin-NADP reductase (FNR) module"/>
    <property type="match status" value="1"/>
</dbReference>
<reference evidence="7" key="1">
    <citation type="submission" date="2022-11" db="EMBL/GenBank/DDBJ databases">
        <title>Centuries of genome instability and evolution in soft-shell clam transmissible cancer (bioRxiv).</title>
        <authorList>
            <person name="Hart S.F.M."/>
            <person name="Yonemitsu M.A."/>
            <person name="Giersch R.M."/>
            <person name="Beal B.F."/>
            <person name="Arriagada G."/>
            <person name="Davis B.W."/>
            <person name="Ostrander E.A."/>
            <person name="Goff S.P."/>
            <person name="Metzger M.J."/>
        </authorList>
    </citation>
    <scope>NUCLEOTIDE SEQUENCE</scope>
    <source>
        <strain evidence="7">MELC-2E11</strain>
        <tissue evidence="7">Siphon/mantle</tissue>
    </source>
</reference>
<organism evidence="7 8">
    <name type="scientific">Mya arenaria</name>
    <name type="common">Soft-shell clam</name>
    <dbReference type="NCBI Taxonomy" id="6604"/>
    <lineage>
        <taxon>Eukaryota</taxon>
        <taxon>Metazoa</taxon>
        <taxon>Spiralia</taxon>
        <taxon>Lophotrochozoa</taxon>
        <taxon>Mollusca</taxon>
        <taxon>Bivalvia</taxon>
        <taxon>Autobranchia</taxon>
        <taxon>Heteroconchia</taxon>
        <taxon>Euheterodonta</taxon>
        <taxon>Imparidentia</taxon>
        <taxon>Neoheterodontei</taxon>
        <taxon>Myida</taxon>
        <taxon>Myoidea</taxon>
        <taxon>Myidae</taxon>
        <taxon>Mya</taxon>
    </lineage>
</organism>
<dbReference type="Pfam" id="PF04969">
    <property type="entry name" value="CS"/>
    <property type="match status" value="1"/>
</dbReference>
<dbReference type="SUPFAM" id="SSF49764">
    <property type="entry name" value="HSP20-like chaperones"/>
    <property type="match status" value="1"/>
</dbReference>
<name>A0ABY7EIS3_MYAAR</name>
<dbReference type="PANTHER" id="PTHR19370:SF185">
    <property type="entry name" value="NADH-CYTOCHROME B5 REDUCTASE"/>
    <property type="match status" value="1"/>
</dbReference>
<dbReference type="InterPro" id="IPR001834">
    <property type="entry name" value="CBR-like"/>
</dbReference>
<dbReference type="PROSITE" id="PS51203">
    <property type="entry name" value="CS"/>
    <property type="match status" value="1"/>
</dbReference>
<dbReference type="SUPFAM" id="SSF63380">
    <property type="entry name" value="Riboflavin synthase domain-like"/>
    <property type="match status" value="1"/>
</dbReference>
<protein>
    <submittedName>
        <fullName evidence="7">NB5R4-like protein</fullName>
    </submittedName>
</protein>
<dbReference type="InterPro" id="IPR008978">
    <property type="entry name" value="HSP20-like_chaperone"/>
</dbReference>
<evidence type="ECO:0000256" key="5">
    <source>
        <dbReference type="SAM" id="MobiDB-lite"/>
    </source>
</evidence>
<keyword evidence="4" id="KW-0560">Oxidoreductase</keyword>
<dbReference type="Gene3D" id="2.40.30.10">
    <property type="entry name" value="Translation factors"/>
    <property type="match status" value="1"/>
</dbReference>
<dbReference type="InterPro" id="IPR039261">
    <property type="entry name" value="FNR_nucleotide-bd"/>
</dbReference>
<keyword evidence="3" id="KW-0274">FAD</keyword>
<keyword evidence="2" id="KW-0285">Flavoprotein</keyword>
<feature type="compositionally biased region" description="Polar residues" evidence="5">
    <location>
        <begin position="1"/>
        <end position="21"/>
    </location>
</feature>
<comment type="cofactor">
    <cofactor evidence="1">
        <name>FAD</name>
        <dbReference type="ChEBI" id="CHEBI:57692"/>
    </cofactor>
</comment>
<proteinExistence type="predicted"/>
<evidence type="ECO:0000259" key="6">
    <source>
        <dbReference type="PROSITE" id="PS51203"/>
    </source>
</evidence>
<dbReference type="Pfam" id="PF00175">
    <property type="entry name" value="NAD_binding_1"/>
    <property type="match status" value="1"/>
</dbReference>
<evidence type="ECO:0000256" key="3">
    <source>
        <dbReference type="ARBA" id="ARBA00022827"/>
    </source>
</evidence>
<dbReference type="InterPro" id="IPR017938">
    <property type="entry name" value="Riboflavin_synthase-like_b-brl"/>
</dbReference>
<keyword evidence="8" id="KW-1185">Reference proteome</keyword>